<dbReference type="RefSeq" id="WP_131890926.1">
    <property type="nucleotide sequence ID" value="NZ_SMKU01000028.1"/>
</dbReference>
<name>A0A4R5C584_9ACTN</name>
<dbReference type="Gene3D" id="1.25.10.10">
    <property type="entry name" value="Leucine-rich Repeat Variant"/>
    <property type="match status" value="2"/>
</dbReference>
<sequence length="457" mass="49695">METLYSVRLEGLAANPSAPEDILLRILEHAEHRIRAALVHRPGVPGAVYDAVMRHPDPRTRRLLAMDGRVPAGLRARLAADPDPAIRMAVAWGPDLRWDGAEPLPAQTVARLAADPDARVRHALCELASLPGAVRAALAADADPKVRRNALQLWRDPPPEVVDAALDDPDPDVRRQAMLHGYRRRPDLVAPLLADGCESVASDAVLDRAQALALSRHDRPCMRAAAAANPSLPADLVTELAADPEDEVRLAVSLRPELTEKERAAIDYRVGARDRLRPPRWFRDRLDDADLLRRYAASAHVGLRRLAAHSPHLPGDLVARLARDDDSTVRALLAEHHPDAPADLLLAVTLESPHVFRFERLRHPNFPHAGLARLAGSPDPVARMLAVRDPGASPAVVERLSRDGEPRVRAAAAGDARLPVARVLELLDDPAAARSAAGNPGLPVRSMERILYDVAIL</sequence>
<evidence type="ECO:0000313" key="2">
    <source>
        <dbReference type="Proteomes" id="UP000294513"/>
    </source>
</evidence>
<reference evidence="1 2" key="1">
    <citation type="submission" date="2019-03" db="EMBL/GenBank/DDBJ databases">
        <title>Draft genome sequences of novel Actinobacteria.</title>
        <authorList>
            <person name="Sahin N."/>
            <person name="Ay H."/>
            <person name="Saygin H."/>
        </authorList>
    </citation>
    <scope>NUCLEOTIDE SEQUENCE [LARGE SCALE GENOMIC DNA]</scope>
    <source>
        <strain evidence="1 2">H3C3</strain>
    </source>
</reference>
<protein>
    <submittedName>
        <fullName evidence="1">LRV domain-containing protein</fullName>
    </submittedName>
</protein>
<gene>
    <name evidence="1" type="ORF">E1298_08865</name>
</gene>
<dbReference type="EMBL" id="SMKU01000028">
    <property type="protein sequence ID" value="TDD93636.1"/>
    <property type="molecule type" value="Genomic_DNA"/>
</dbReference>
<keyword evidence="2" id="KW-1185">Reference proteome</keyword>
<dbReference type="OrthoDB" id="3699606at2"/>
<dbReference type="Proteomes" id="UP000294513">
    <property type="component" value="Unassembled WGS sequence"/>
</dbReference>
<comment type="caution">
    <text evidence="1">The sequence shown here is derived from an EMBL/GenBank/DDBJ whole genome shotgun (WGS) entry which is preliminary data.</text>
</comment>
<evidence type="ECO:0000313" key="1">
    <source>
        <dbReference type="EMBL" id="TDD93636.1"/>
    </source>
</evidence>
<dbReference type="AlphaFoldDB" id="A0A4R5C584"/>
<dbReference type="InterPro" id="IPR011989">
    <property type="entry name" value="ARM-like"/>
</dbReference>
<proteinExistence type="predicted"/>
<accession>A0A4R5C584</accession>
<organism evidence="1 2">
    <name type="scientific">Actinomadura rubrisoli</name>
    <dbReference type="NCBI Taxonomy" id="2530368"/>
    <lineage>
        <taxon>Bacteria</taxon>
        <taxon>Bacillati</taxon>
        <taxon>Actinomycetota</taxon>
        <taxon>Actinomycetes</taxon>
        <taxon>Streptosporangiales</taxon>
        <taxon>Thermomonosporaceae</taxon>
        <taxon>Actinomadura</taxon>
    </lineage>
</organism>